<proteinExistence type="predicted"/>
<gene>
    <name evidence="1" type="ORF">L596_024505</name>
</gene>
<reference evidence="1 2" key="2">
    <citation type="journal article" date="2019" name="G3 (Bethesda)">
        <title>Hybrid Assembly of the Genome of the Entomopathogenic Nematode Steinernema carpocapsae Identifies the X-Chromosome.</title>
        <authorList>
            <person name="Serra L."/>
            <person name="Macchietto M."/>
            <person name="Macias-Munoz A."/>
            <person name="McGill C.J."/>
            <person name="Rodriguez I.M."/>
            <person name="Rodriguez B."/>
            <person name="Murad R."/>
            <person name="Mortazavi A."/>
        </authorList>
    </citation>
    <scope>NUCLEOTIDE SEQUENCE [LARGE SCALE GENOMIC DNA]</scope>
    <source>
        <strain evidence="1 2">ALL</strain>
    </source>
</reference>
<organism evidence="1 2">
    <name type="scientific">Steinernema carpocapsae</name>
    <name type="common">Entomopathogenic nematode</name>
    <dbReference type="NCBI Taxonomy" id="34508"/>
    <lineage>
        <taxon>Eukaryota</taxon>
        <taxon>Metazoa</taxon>
        <taxon>Ecdysozoa</taxon>
        <taxon>Nematoda</taxon>
        <taxon>Chromadorea</taxon>
        <taxon>Rhabditida</taxon>
        <taxon>Tylenchina</taxon>
        <taxon>Panagrolaimomorpha</taxon>
        <taxon>Strongyloidoidea</taxon>
        <taxon>Steinernematidae</taxon>
        <taxon>Steinernema</taxon>
    </lineage>
</organism>
<keyword evidence="2" id="KW-1185">Reference proteome</keyword>
<protein>
    <submittedName>
        <fullName evidence="1">Uncharacterized protein</fullName>
    </submittedName>
</protein>
<evidence type="ECO:0000313" key="2">
    <source>
        <dbReference type="Proteomes" id="UP000298663"/>
    </source>
</evidence>
<sequence length="90" mass="10683">MDLLRFVHTRSDSRFERRIRGRHGWIPLAQPKRLNEKGCRKPSGRALTGAFRIFRRSLRVDRIKTDALCYLLRPPKVLSALFLYRLTVFN</sequence>
<name>A0A4U5MGZ2_STECR</name>
<reference evidence="1 2" key="1">
    <citation type="journal article" date="2015" name="Genome Biol.">
        <title>Comparative genomics of Steinernema reveals deeply conserved gene regulatory networks.</title>
        <authorList>
            <person name="Dillman A.R."/>
            <person name="Macchietto M."/>
            <person name="Porter C.F."/>
            <person name="Rogers A."/>
            <person name="Williams B."/>
            <person name="Antoshechkin I."/>
            <person name="Lee M.M."/>
            <person name="Goodwin Z."/>
            <person name="Lu X."/>
            <person name="Lewis E.E."/>
            <person name="Goodrich-Blair H."/>
            <person name="Stock S.P."/>
            <person name="Adams B.J."/>
            <person name="Sternberg P.W."/>
            <person name="Mortazavi A."/>
        </authorList>
    </citation>
    <scope>NUCLEOTIDE SEQUENCE [LARGE SCALE GENOMIC DNA]</scope>
    <source>
        <strain evidence="1 2">ALL</strain>
    </source>
</reference>
<evidence type="ECO:0000313" key="1">
    <source>
        <dbReference type="EMBL" id="TKR68538.1"/>
    </source>
</evidence>
<dbReference type="EMBL" id="AZBU02000008">
    <property type="protein sequence ID" value="TKR68538.1"/>
    <property type="molecule type" value="Genomic_DNA"/>
</dbReference>
<dbReference type="AlphaFoldDB" id="A0A4U5MGZ2"/>
<comment type="caution">
    <text evidence="1">The sequence shown here is derived from an EMBL/GenBank/DDBJ whole genome shotgun (WGS) entry which is preliminary data.</text>
</comment>
<dbReference type="Proteomes" id="UP000298663">
    <property type="component" value="Unassembled WGS sequence"/>
</dbReference>
<accession>A0A4U5MGZ2</accession>